<dbReference type="SUPFAM" id="SSF46785">
    <property type="entry name" value="Winged helix' DNA-binding domain"/>
    <property type="match status" value="1"/>
</dbReference>
<dbReference type="PANTHER" id="PTHR18964:SF173">
    <property type="entry name" value="GLUCOKINASE"/>
    <property type="match status" value="1"/>
</dbReference>
<dbReference type="InterPro" id="IPR036390">
    <property type="entry name" value="WH_DNA-bd_sf"/>
</dbReference>
<accession>A0ABV6B2B2</accession>
<proteinExistence type="inferred from homology"/>
<gene>
    <name evidence="2" type="ORF">ACFFLM_18255</name>
</gene>
<evidence type="ECO:0000313" key="2">
    <source>
        <dbReference type="EMBL" id="MFB9993900.1"/>
    </source>
</evidence>
<dbReference type="Pfam" id="PF00480">
    <property type="entry name" value="ROK"/>
    <property type="match status" value="1"/>
</dbReference>
<dbReference type="InterPro" id="IPR036388">
    <property type="entry name" value="WH-like_DNA-bd_sf"/>
</dbReference>
<comment type="similarity">
    <text evidence="1">Belongs to the ROK (NagC/XylR) family.</text>
</comment>
<organism evidence="2 3">
    <name type="scientific">Deinococcus oregonensis</name>
    <dbReference type="NCBI Taxonomy" id="1805970"/>
    <lineage>
        <taxon>Bacteria</taxon>
        <taxon>Thermotogati</taxon>
        <taxon>Deinococcota</taxon>
        <taxon>Deinococci</taxon>
        <taxon>Deinococcales</taxon>
        <taxon>Deinococcaceae</taxon>
        <taxon>Deinococcus</taxon>
    </lineage>
</organism>
<comment type="caution">
    <text evidence="2">The sequence shown here is derived from an EMBL/GenBank/DDBJ whole genome shotgun (WGS) entry which is preliminary data.</text>
</comment>
<dbReference type="Proteomes" id="UP001589733">
    <property type="component" value="Unassembled WGS sequence"/>
</dbReference>
<keyword evidence="3" id="KW-1185">Reference proteome</keyword>
<dbReference type="SUPFAM" id="SSF53067">
    <property type="entry name" value="Actin-like ATPase domain"/>
    <property type="match status" value="1"/>
</dbReference>
<dbReference type="PANTHER" id="PTHR18964">
    <property type="entry name" value="ROK (REPRESSOR, ORF, KINASE) FAMILY"/>
    <property type="match status" value="1"/>
</dbReference>
<dbReference type="EMBL" id="JBHLYR010000058">
    <property type="protein sequence ID" value="MFB9993900.1"/>
    <property type="molecule type" value="Genomic_DNA"/>
</dbReference>
<sequence length="432" mass="44861">MPTLSVPSVSVLSAAAFVAPRLTPDQREVLHAVLWMDHPSRLHLSESLGFSKSKLTSLVGMLLDEALIEEGEVQPSSGGRRALGLRLNQALGVVVGIDLGATHAQVSLSDLTTRQLCSAYVPVKVERGPGPVLAKIVPLIDDLLAGQGLSRGQVLGLGMGVPGPVEFETGLLISPPLMPNWEGFHLQAYFADLFAAPLAVDNDVNLMALGELHHARRQALGAAHTPGAVRSRWPGQENIIVVKMGTGIGAGIIMRGEVFRGADGAAGDIGHISVDASGPRCSCGNVGCLEALAGAPSIVREARAAAEQGQSPMLSALLEADPAAFSTREVALAARQGDPVANDILQLAGTRVGQVIAGLINFMNPSQVLLSGGVAQVGPLLLASVRQSVYARSLPLSTRKLRIDYAALGVQAALRGATVLAIERALLAEVKA</sequence>
<dbReference type="Gene3D" id="1.10.10.10">
    <property type="entry name" value="Winged helix-like DNA-binding domain superfamily/Winged helix DNA-binding domain"/>
    <property type="match status" value="1"/>
</dbReference>
<dbReference type="InterPro" id="IPR049874">
    <property type="entry name" value="ROK_cs"/>
</dbReference>
<dbReference type="InterPro" id="IPR043129">
    <property type="entry name" value="ATPase_NBD"/>
</dbReference>
<protein>
    <submittedName>
        <fullName evidence="2">ROK family protein</fullName>
    </submittedName>
</protein>
<dbReference type="InterPro" id="IPR000600">
    <property type="entry name" value="ROK"/>
</dbReference>
<evidence type="ECO:0000256" key="1">
    <source>
        <dbReference type="ARBA" id="ARBA00006479"/>
    </source>
</evidence>
<dbReference type="Gene3D" id="3.30.420.40">
    <property type="match status" value="2"/>
</dbReference>
<evidence type="ECO:0000313" key="3">
    <source>
        <dbReference type="Proteomes" id="UP001589733"/>
    </source>
</evidence>
<name>A0ABV6B2B2_9DEIO</name>
<dbReference type="PROSITE" id="PS01125">
    <property type="entry name" value="ROK"/>
    <property type="match status" value="1"/>
</dbReference>
<reference evidence="2 3" key="1">
    <citation type="submission" date="2024-09" db="EMBL/GenBank/DDBJ databases">
        <authorList>
            <person name="Sun Q."/>
            <person name="Mori K."/>
        </authorList>
    </citation>
    <scope>NUCLEOTIDE SEQUENCE [LARGE SCALE GENOMIC DNA]</scope>
    <source>
        <strain evidence="2 3">JCM 13503</strain>
    </source>
</reference>